<dbReference type="Gene3D" id="3.40.640.10">
    <property type="entry name" value="Type I PLP-dependent aspartate aminotransferase-like (Major domain)"/>
    <property type="match status" value="1"/>
</dbReference>
<dbReference type="InterPro" id="IPR015421">
    <property type="entry name" value="PyrdxlP-dep_Trfase_major"/>
</dbReference>
<sequence length="423" mass="46199">MKIAERIAPYMKQVEGVQQTGLYAYFQPVSRSMGPVVEVDGKELVMAGSNDYLGLTHDPRVVERAKDAIDRWGTGPGGSRFLSGNMTLHDELEERLAAFVGKKKAVVHTTGFLTNLGSIKSLMQPDDLILFDKENHASIMEGCKASRARITYFAHNDAAEAHRRLASAMEKYPEASAFLITEGVFSMSGDVAVLDQLVKLKEDFPELIVYLDDAHGLGVMGSHGRGTANHFGVTDKVDFIMGTFSKAMASIGGFIASDNEDVLAFLRNDSKTLIFSAALPAASAAAVIQCIDILEKEPERVERLWEVNRKVRKGLKEIGLCVDDNDSPIIPIHVGSELKAMKISRELFARGVFALPAVYPAVPWNHALIRTAFMSTHEDKHIEKVLDALSDVAHKYGICKQDVDSEGAMTSPEQPGDTPPTAP</sequence>
<name>A0A6P1ZG08_9BACT</name>
<evidence type="ECO:0000313" key="7">
    <source>
        <dbReference type="EMBL" id="QJT08419.1"/>
    </source>
</evidence>
<dbReference type="Proteomes" id="UP000503251">
    <property type="component" value="Chromosome"/>
</dbReference>
<evidence type="ECO:0000256" key="3">
    <source>
        <dbReference type="ARBA" id="ARBA00022898"/>
    </source>
</evidence>
<accession>A0A6P1ZG08</accession>
<comment type="similarity">
    <text evidence="4">Belongs to the class-II pyridoxal-phosphate-dependent aminotransferase family.</text>
</comment>
<proteinExistence type="inferred from homology"/>
<reference evidence="7 10" key="2">
    <citation type="submission" date="2019-04" db="EMBL/GenBank/DDBJ databases">
        <title>Isolation and culture of sulfate reducing bacteria from the cold seep of the South China Sea.</title>
        <authorList>
            <person name="Sun C."/>
            <person name="Liu R."/>
        </authorList>
    </citation>
    <scope>NUCLEOTIDE SEQUENCE [LARGE SCALE GENOMIC DNA]</scope>
    <source>
        <strain evidence="7 10">CS1</strain>
    </source>
</reference>
<keyword evidence="10" id="KW-1185">Reference proteome</keyword>
<keyword evidence="3 4" id="KW-0663">Pyridoxal phosphate</keyword>
<evidence type="ECO:0000256" key="5">
    <source>
        <dbReference type="SAM" id="MobiDB-lite"/>
    </source>
</evidence>
<dbReference type="InterPro" id="IPR001917">
    <property type="entry name" value="Aminotrans_II_pyridoxalP_BS"/>
</dbReference>
<keyword evidence="8" id="KW-0032">Aminotransferase</keyword>
<evidence type="ECO:0000256" key="2">
    <source>
        <dbReference type="ARBA" id="ARBA00022679"/>
    </source>
</evidence>
<evidence type="ECO:0000313" key="8">
    <source>
        <dbReference type="EMBL" id="TVM33112.1"/>
    </source>
</evidence>
<dbReference type="PANTHER" id="PTHR13693:SF3">
    <property type="entry name" value="LD36009P"/>
    <property type="match status" value="1"/>
</dbReference>
<dbReference type="PROSITE" id="PS00599">
    <property type="entry name" value="AA_TRANSFER_CLASS_2"/>
    <property type="match status" value="1"/>
</dbReference>
<dbReference type="PANTHER" id="PTHR13693">
    <property type="entry name" value="CLASS II AMINOTRANSFERASE/8-AMINO-7-OXONONANOATE SYNTHASE"/>
    <property type="match status" value="1"/>
</dbReference>
<keyword evidence="2 8" id="KW-0808">Transferase</keyword>
<evidence type="ECO:0000313" key="9">
    <source>
        <dbReference type="Proteomes" id="UP000434052"/>
    </source>
</evidence>
<dbReference type="InterPro" id="IPR015424">
    <property type="entry name" value="PyrdxlP-dep_Trfase"/>
</dbReference>
<dbReference type="RefSeq" id="WP_144305841.1">
    <property type="nucleotide sequence ID" value="NZ_CP039543.1"/>
</dbReference>
<feature type="domain" description="Aminotransferase class I/classII large" evidence="6">
    <location>
        <begin position="48"/>
        <end position="389"/>
    </location>
</feature>
<reference evidence="8 9" key="1">
    <citation type="submission" date="2018-06" db="EMBL/GenBank/DDBJ databases">
        <title>Complete genome of Desulfovibrio marinus P48SEP.</title>
        <authorList>
            <person name="Crispim J.S."/>
            <person name="Vidigal P.M.P."/>
            <person name="Silva L.C.F."/>
            <person name="Araujo L.C."/>
            <person name="Laguardia C.N."/>
            <person name="Dias R.S."/>
            <person name="Sousa M.P."/>
            <person name="Paula S.O."/>
            <person name="Silva C."/>
        </authorList>
    </citation>
    <scope>NUCLEOTIDE SEQUENCE [LARGE SCALE GENOMIC DNA]</scope>
    <source>
        <strain evidence="8 9">P48SEP</strain>
    </source>
</reference>
<gene>
    <name evidence="8" type="ORF">DQK91_13205</name>
    <name evidence="7" type="ORF">E8L03_05535</name>
</gene>
<dbReference type="EMBL" id="QMIF01000008">
    <property type="protein sequence ID" value="TVM33112.1"/>
    <property type="molecule type" value="Genomic_DNA"/>
</dbReference>
<feature type="region of interest" description="Disordered" evidence="5">
    <location>
        <begin position="403"/>
        <end position="423"/>
    </location>
</feature>
<dbReference type="InterPro" id="IPR015422">
    <property type="entry name" value="PyrdxlP-dep_Trfase_small"/>
</dbReference>
<comment type="cofactor">
    <cofactor evidence="1 4">
        <name>pyridoxal 5'-phosphate</name>
        <dbReference type="ChEBI" id="CHEBI:597326"/>
    </cofactor>
</comment>
<dbReference type="InterPro" id="IPR050087">
    <property type="entry name" value="AON_synthase_class-II"/>
</dbReference>
<evidence type="ECO:0000313" key="10">
    <source>
        <dbReference type="Proteomes" id="UP000503251"/>
    </source>
</evidence>
<dbReference type="InterPro" id="IPR004839">
    <property type="entry name" value="Aminotransferase_I/II_large"/>
</dbReference>
<organism evidence="8 9">
    <name type="scientific">Oceanidesulfovibrio marinus</name>
    <dbReference type="NCBI Taxonomy" id="370038"/>
    <lineage>
        <taxon>Bacteria</taxon>
        <taxon>Pseudomonadati</taxon>
        <taxon>Thermodesulfobacteriota</taxon>
        <taxon>Desulfovibrionia</taxon>
        <taxon>Desulfovibrionales</taxon>
        <taxon>Desulfovibrionaceae</taxon>
        <taxon>Oceanidesulfovibrio</taxon>
    </lineage>
</organism>
<dbReference type="Pfam" id="PF00155">
    <property type="entry name" value="Aminotran_1_2"/>
    <property type="match status" value="1"/>
</dbReference>
<dbReference type="OrthoDB" id="9807157at2"/>
<evidence type="ECO:0000256" key="1">
    <source>
        <dbReference type="ARBA" id="ARBA00001933"/>
    </source>
</evidence>
<protein>
    <submittedName>
        <fullName evidence="8">Pyridoxal phosphate-dependent aminotransferase family protein</fullName>
    </submittedName>
</protein>
<evidence type="ECO:0000256" key="4">
    <source>
        <dbReference type="RuleBase" id="RU003693"/>
    </source>
</evidence>
<dbReference type="Gene3D" id="3.90.1150.10">
    <property type="entry name" value="Aspartate Aminotransferase, domain 1"/>
    <property type="match status" value="1"/>
</dbReference>
<dbReference type="GO" id="GO:0030170">
    <property type="term" value="F:pyridoxal phosphate binding"/>
    <property type="evidence" value="ECO:0007669"/>
    <property type="project" value="InterPro"/>
</dbReference>
<dbReference type="Proteomes" id="UP000434052">
    <property type="component" value="Unassembled WGS sequence"/>
</dbReference>
<dbReference type="GO" id="GO:0008483">
    <property type="term" value="F:transaminase activity"/>
    <property type="evidence" value="ECO:0007669"/>
    <property type="project" value="UniProtKB-KW"/>
</dbReference>
<evidence type="ECO:0000259" key="6">
    <source>
        <dbReference type="Pfam" id="PF00155"/>
    </source>
</evidence>
<dbReference type="EMBL" id="CP039543">
    <property type="protein sequence ID" value="QJT08419.1"/>
    <property type="molecule type" value="Genomic_DNA"/>
</dbReference>
<dbReference type="AlphaFoldDB" id="A0A6P1ZG08"/>
<dbReference type="SUPFAM" id="SSF53383">
    <property type="entry name" value="PLP-dependent transferases"/>
    <property type="match status" value="1"/>
</dbReference>